<dbReference type="EMBL" id="KZ503074">
    <property type="protein sequence ID" value="PKU68598.1"/>
    <property type="molecule type" value="Genomic_DNA"/>
</dbReference>
<protein>
    <submittedName>
        <fullName evidence="1">Uncharacterized protein</fullName>
    </submittedName>
</protein>
<dbReference type="Proteomes" id="UP000233837">
    <property type="component" value="Unassembled WGS sequence"/>
</dbReference>
<accession>A0A2I0VYW1</accession>
<evidence type="ECO:0000313" key="2">
    <source>
        <dbReference type="Proteomes" id="UP000233837"/>
    </source>
</evidence>
<name>A0A2I0VYW1_9ASPA</name>
<gene>
    <name evidence="1" type="ORF">MA16_Dca027388</name>
</gene>
<sequence>MLQYPNKIYSGLIESTYIPSPKVLFFGYCTNSCFFDTQQGGQNPSPLQGGE</sequence>
<reference evidence="1 2" key="1">
    <citation type="journal article" date="2016" name="Sci. Rep.">
        <title>The Dendrobium catenatum Lindl. genome sequence provides insights into polysaccharide synthase, floral development and adaptive evolution.</title>
        <authorList>
            <person name="Zhang G.Q."/>
            <person name="Xu Q."/>
            <person name="Bian C."/>
            <person name="Tsai W.C."/>
            <person name="Yeh C.M."/>
            <person name="Liu K.W."/>
            <person name="Yoshida K."/>
            <person name="Zhang L.S."/>
            <person name="Chang S.B."/>
            <person name="Chen F."/>
            <person name="Shi Y."/>
            <person name="Su Y.Y."/>
            <person name="Zhang Y.Q."/>
            <person name="Chen L.J."/>
            <person name="Yin Y."/>
            <person name="Lin M."/>
            <person name="Huang H."/>
            <person name="Deng H."/>
            <person name="Wang Z.W."/>
            <person name="Zhu S.L."/>
            <person name="Zhao X."/>
            <person name="Deng C."/>
            <person name="Niu S.C."/>
            <person name="Huang J."/>
            <person name="Wang M."/>
            <person name="Liu G.H."/>
            <person name="Yang H.J."/>
            <person name="Xiao X.J."/>
            <person name="Hsiao Y.Y."/>
            <person name="Wu W.L."/>
            <person name="Chen Y.Y."/>
            <person name="Mitsuda N."/>
            <person name="Ohme-Takagi M."/>
            <person name="Luo Y.B."/>
            <person name="Van de Peer Y."/>
            <person name="Liu Z.J."/>
        </authorList>
    </citation>
    <scope>NUCLEOTIDE SEQUENCE [LARGE SCALE GENOMIC DNA]</scope>
    <source>
        <tissue evidence="1">The whole plant</tissue>
    </source>
</reference>
<keyword evidence="2" id="KW-1185">Reference proteome</keyword>
<proteinExistence type="predicted"/>
<dbReference type="AlphaFoldDB" id="A0A2I0VYW1"/>
<reference evidence="1 2" key="2">
    <citation type="journal article" date="2017" name="Nature">
        <title>The Apostasia genome and the evolution of orchids.</title>
        <authorList>
            <person name="Zhang G.Q."/>
            <person name="Liu K.W."/>
            <person name="Li Z."/>
            <person name="Lohaus R."/>
            <person name="Hsiao Y.Y."/>
            <person name="Niu S.C."/>
            <person name="Wang J.Y."/>
            <person name="Lin Y.C."/>
            <person name="Xu Q."/>
            <person name="Chen L.J."/>
            <person name="Yoshida K."/>
            <person name="Fujiwara S."/>
            <person name="Wang Z.W."/>
            <person name="Zhang Y.Q."/>
            <person name="Mitsuda N."/>
            <person name="Wang M."/>
            <person name="Liu G.H."/>
            <person name="Pecoraro L."/>
            <person name="Huang H.X."/>
            <person name="Xiao X.J."/>
            <person name="Lin M."/>
            <person name="Wu X.Y."/>
            <person name="Wu W.L."/>
            <person name="Chen Y.Y."/>
            <person name="Chang S.B."/>
            <person name="Sakamoto S."/>
            <person name="Ohme-Takagi M."/>
            <person name="Yagi M."/>
            <person name="Zeng S.J."/>
            <person name="Shen C.Y."/>
            <person name="Yeh C.M."/>
            <person name="Luo Y.B."/>
            <person name="Tsai W.C."/>
            <person name="Van de Peer Y."/>
            <person name="Liu Z.J."/>
        </authorList>
    </citation>
    <scope>NUCLEOTIDE SEQUENCE [LARGE SCALE GENOMIC DNA]</scope>
    <source>
        <tissue evidence="1">The whole plant</tissue>
    </source>
</reference>
<organism evidence="1 2">
    <name type="scientific">Dendrobium catenatum</name>
    <dbReference type="NCBI Taxonomy" id="906689"/>
    <lineage>
        <taxon>Eukaryota</taxon>
        <taxon>Viridiplantae</taxon>
        <taxon>Streptophyta</taxon>
        <taxon>Embryophyta</taxon>
        <taxon>Tracheophyta</taxon>
        <taxon>Spermatophyta</taxon>
        <taxon>Magnoliopsida</taxon>
        <taxon>Liliopsida</taxon>
        <taxon>Asparagales</taxon>
        <taxon>Orchidaceae</taxon>
        <taxon>Epidendroideae</taxon>
        <taxon>Malaxideae</taxon>
        <taxon>Dendrobiinae</taxon>
        <taxon>Dendrobium</taxon>
    </lineage>
</organism>
<evidence type="ECO:0000313" key="1">
    <source>
        <dbReference type="EMBL" id="PKU68598.1"/>
    </source>
</evidence>